<dbReference type="EMBL" id="SWKU01000005">
    <property type="protein sequence ID" value="KAF3006429.1"/>
    <property type="molecule type" value="Genomic_DNA"/>
</dbReference>
<name>A0A9P4WDN8_CURKU</name>
<accession>A0A9P4WDN8</accession>
<keyword evidence="3" id="KW-1185">Reference proteome</keyword>
<dbReference type="OrthoDB" id="3689293at2759"/>
<comment type="caution">
    <text evidence="2">The sequence shown here is derived from an EMBL/GenBank/DDBJ whole genome shotgun (WGS) entry which is preliminary data.</text>
</comment>
<evidence type="ECO:0000313" key="3">
    <source>
        <dbReference type="Proteomes" id="UP000801428"/>
    </source>
</evidence>
<sequence>MTPEDPHDDDYEPTPKRNKRRKGSSGRVTAEASHIPNGIPIHSRSPSPMTPTPKAQGPTSNKRATSVIELPETPPGVAALPESPLTELDMSGSSTVREDSPRAAVVPQNRLRTDEETSPESLRHKIDVCLTILSGLVNHQSDIPEETSEHYHQLIRTLKDPNGSIVDNLIKDLDSQRALKAKYAEMVKKLIGSIDSGTRLAFPKETPPQEVEKAWATIYDHFVFVVGPNNVTPIIGAASAGYVVGAAENIATGLVPDHQLDSYIESLSALLRSPHAQQTLFSALFCRWVFSMPEPMLHAMHSGGMMHLYDSMIASAASVREGLIQILRYDKAASKLMFENSDFEKTKVTPRIEDLMSRLQIVKEKRCRKSDIPSSRSPKGFARDVIEFKKLLLMSSKRYRIRYVRPGTLFDQRWMQAYSDTNDSVSSEEANGRKIILCMFPALLCEKGEAINDGMKIEDVLVKNRRFFPTFEEDLQLDSVTHVSKAAVLVRMS</sequence>
<feature type="region of interest" description="Disordered" evidence="1">
    <location>
        <begin position="1"/>
        <end position="119"/>
    </location>
</feature>
<dbReference type="Proteomes" id="UP000801428">
    <property type="component" value="Unassembled WGS sequence"/>
</dbReference>
<evidence type="ECO:0000256" key="1">
    <source>
        <dbReference type="SAM" id="MobiDB-lite"/>
    </source>
</evidence>
<organism evidence="2 3">
    <name type="scientific">Curvularia kusanoi</name>
    <name type="common">Cochliobolus kusanoi</name>
    <dbReference type="NCBI Taxonomy" id="90978"/>
    <lineage>
        <taxon>Eukaryota</taxon>
        <taxon>Fungi</taxon>
        <taxon>Dikarya</taxon>
        <taxon>Ascomycota</taxon>
        <taxon>Pezizomycotina</taxon>
        <taxon>Dothideomycetes</taxon>
        <taxon>Pleosporomycetidae</taxon>
        <taxon>Pleosporales</taxon>
        <taxon>Pleosporineae</taxon>
        <taxon>Pleosporaceae</taxon>
        <taxon>Curvularia</taxon>
    </lineage>
</organism>
<protein>
    <submittedName>
        <fullName evidence="2">Uncharacterized protein</fullName>
    </submittedName>
</protein>
<gene>
    <name evidence="2" type="ORF">E8E13_001589</name>
</gene>
<feature type="compositionally biased region" description="Acidic residues" evidence="1">
    <location>
        <begin position="1"/>
        <end position="12"/>
    </location>
</feature>
<dbReference type="AlphaFoldDB" id="A0A9P4WDN8"/>
<evidence type="ECO:0000313" key="2">
    <source>
        <dbReference type="EMBL" id="KAF3006429.1"/>
    </source>
</evidence>
<reference evidence="2" key="1">
    <citation type="submission" date="2019-04" db="EMBL/GenBank/DDBJ databases">
        <title>Sequencing of skin fungus with MAO and IRED activity.</title>
        <authorList>
            <person name="Marsaioli A.J."/>
            <person name="Bonatto J.M.C."/>
            <person name="Reis Junior O."/>
        </authorList>
    </citation>
    <scope>NUCLEOTIDE SEQUENCE</scope>
    <source>
        <strain evidence="2">30M1</strain>
    </source>
</reference>
<proteinExistence type="predicted"/>